<dbReference type="EnsemblMetazoa" id="GAUT020625-RA">
    <property type="protein sequence ID" value="GAUT020625-PA"/>
    <property type="gene ID" value="GAUT020625"/>
</dbReference>
<accession>A0A1A9UZB2</accession>
<protein>
    <submittedName>
        <fullName evidence="1">Uncharacterized protein</fullName>
    </submittedName>
</protein>
<name>A0A1A9UZB2_GLOAU</name>
<dbReference type="Proteomes" id="UP000078200">
    <property type="component" value="Unassembled WGS sequence"/>
</dbReference>
<reference evidence="1" key="1">
    <citation type="submission" date="2020-05" db="UniProtKB">
        <authorList>
            <consortium name="EnsemblMetazoa"/>
        </authorList>
    </citation>
    <scope>IDENTIFICATION</scope>
    <source>
        <strain evidence="1">TTRI</strain>
    </source>
</reference>
<organism evidence="1 2">
    <name type="scientific">Glossina austeni</name>
    <name type="common">Savannah tsetse fly</name>
    <dbReference type="NCBI Taxonomy" id="7395"/>
    <lineage>
        <taxon>Eukaryota</taxon>
        <taxon>Metazoa</taxon>
        <taxon>Ecdysozoa</taxon>
        <taxon>Arthropoda</taxon>
        <taxon>Hexapoda</taxon>
        <taxon>Insecta</taxon>
        <taxon>Pterygota</taxon>
        <taxon>Neoptera</taxon>
        <taxon>Endopterygota</taxon>
        <taxon>Diptera</taxon>
        <taxon>Brachycera</taxon>
        <taxon>Muscomorpha</taxon>
        <taxon>Hippoboscoidea</taxon>
        <taxon>Glossinidae</taxon>
        <taxon>Glossina</taxon>
    </lineage>
</organism>
<dbReference type="VEuPathDB" id="VectorBase:GAUT020625"/>
<dbReference type="AlphaFoldDB" id="A0A1A9UZB2"/>
<evidence type="ECO:0000313" key="2">
    <source>
        <dbReference type="Proteomes" id="UP000078200"/>
    </source>
</evidence>
<keyword evidence="2" id="KW-1185">Reference proteome</keyword>
<proteinExistence type="predicted"/>
<sequence length="243" mass="26150">MIKIIIKSREKELGGEPSLFILINTLNKTGSGRRLPQSLCSMGSLISSSMLETALATKSCPSAASSSLVKRMRCLRLRELLRFFTVVDEDDDEDDFEIALATAAIAVAVILLKELSDFFMHSLIPAPTSLSYIATKDFGLRERPVLADFSNFLLMVDSNGFPAFGMVPFRKTLIGCAMQLLPSPDDRDAVMIVSTGDILGEATVCCGLSPVLLLNFWSCEGGECSAGGVVAGVEAADEDIIEL</sequence>
<evidence type="ECO:0000313" key="1">
    <source>
        <dbReference type="EnsemblMetazoa" id="GAUT020625-PA"/>
    </source>
</evidence>